<comment type="similarity">
    <text evidence="1">Belongs to the NusB family.</text>
</comment>
<dbReference type="Proteomes" id="UP000823618">
    <property type="component" value="Unassembled WGS sequence"/>
</dbReference>
<dbReference type="GO" id="GO:0003723">
    <property type="term" value="F:RNA binding"/>
    <property type="evidence" value="ECO:0007669"/>
    <property type="project" value="UniProtKB-KW"/>
</dbReference>
<evidence type="ECO:0000256" key="1">
    <source>
        <dbReference type="ARBA" id="ARBA00005952"/>
    </source>
</evidence>
<name>A0A9D9I1X3_9FIRM</name>
<dbReference type="Gene3D" id="1.10.940.10">
    <property type="entry name" value="NusB-like"/>
    <property type="match status" value="1"/>
</dbReference>
<dbReference type="GO" id="GO:0031564">
    <property type="term" value="P:transcription antitermination"/>
    <property type="evidence" value="ECO:0007669"/>
    <property type="project" value="UniProtKB-KW"/>
</dbReference>
<dbReference type="AlphaFoldDB" id="A0A9D9I1X3"/>
<sequence length="127" mass="14369">MKRSEVRNHVFKIVFRAAFFPKEEWDEQVALYLEQEEGNLESVGKRAKQIMAHVEEIDTIIEKISEGWKIGRIGKAELAILRVAIFEIQKDDDIPVGVAINEAVELAKIYGTEKSAKFVNGLLAKLA</sequence>
<dbReference type="InterPro" id="IPR006027">
    <property type="entry name" value="NusB_RsmB_TIM44"/>
</dbReference>
<keyword evidence="2" id="KW-0889">Transcription antitermination</keyword>
<dbReference type="Pfam" id="PF01029">
    <property type="entry name" value="NusB"/>
    <property type="match status" value="1"/>
</dbReference>
<keyword evidence="3" id="KW-0694">RNA-binding</keyword>
<dbReference type="GO" id="GO:0005829">
    <property type="term" value="C:cytosol"/>
    <property type="evidence" value="ECO:0007669"/>
    <property type="project" value="TreeGrafter"/>
</dbReference>
<dbReference type="PANTHER" id="PTHR11078:SF3">
    <property type="entry name" value="ANTITERMINATION NUSB DOMAIN-CONTAINING PROTEIN"/>
    <property type="match status" value="1"/>
</dbReference>
<gene>
    <name evidence="7" type="primary">nusB</name>
    <name evidence="7" type="ORF">IAC13_09435</name>
</gene>
<keyword evidence="5" id="KW-0804">Transcription</keyword>
<comment type="caution">
    <text evidence="7">The sequence shown here is derived from an EMBL/GenBank/DDBJ whole genome shotgun (WGS) entry which is preliminary data.</text>
</comment>
<dbReference type="PANTHER" id="PTHR11078">
    <property type="entry name" value="N UTILIZATION SUBSTANCE PROTEIN B-RELATED"/>
    <property type="match status" value="1"/>
</dbReference>
<feature type="domain" description="NusB/RsmB/TIM44" evidence="6">
    <location>
        <begin position="6"/>
        <end position="126"/>
    </location>
</feature>
<reference evidence="7" key="1">
    <citation type="submission" date="2020-10" db="EMBL/GenBank/DDBJ databases">
        <authorList>
            <person name="Gilroy R."/>
        </authorList>
    </citation>
    <scope>NUCLEOTIDE SEQUENCE</scope>
    <source>
        <strain evidence="7">E3-2379</strain>
    </source>
</reference>
<evidence type="ECO:0000256" key="5">
    <source>
        <dbReference type="ARBA" id="ARBA00023163"/>
    </source>
</evidence>
<dbReference type="InterPro" id="IPR035926">
    <property type="entry name" value="NusB-like_sf"/>
</dbReference>
<keyword evidence="4" id="KW-0805">Transcription regulation</keyword>
<dbReference type="SUPFAM" id="SSF48013">
    <property type="entry name" value="NusB-like"/>
    <property type="match status" value="1"/>
</dbReference>
<evidence type="ECO:0000256" key="4">
    <source>
        <dbReference type="ARBA" id="ARBA00023015"/>
    </source>
</evidence>
<evidence type="ECO:0000256" key="2">
    <source>
        <dbReference type="ARBA" id="ARBA00022814"/>
    </source>
</evidence>
<accession>A0A9D9I1X3</accession>
<protein>
    <submittedName>
        <fullName evidence="7">Transcription antitermination factor NusB</fullName>
    </submittedName>
</protein>
<proteinExistence type="inferred from homology"/>
<dbReference type="GO" id="GO:0006353">
    <property type="term" value="P:DNA-templated transcription termination"/>
    <property type="evidence" value="ECO:0007669"/>
    <property type="project" value="InterPro"/>
</dbReference>
<dbReference type="NCBIfam" id="TIGR01951">
    <property type="entry name" value="nusB"/>
    <property type="match status" value="1"/>
</dbReference>
<reference evidence="7" key="2">
    <citation type="journal article" date="2021" name="PeerJ">
        <title>Extensive microbial diversity within the chicken gut microbiome revealed by metagenomics and culture.</title>
        <authorList>
            <person name="Gilroy R."/>
            <person name="Ravi A."/>
            <person name="Getino M."/>
            <person name="Pursley I."/>
            <person name="Horton D.L."/>
            <person name="Alikhan N.F."/>
            <person name="Baker D."/>
            <person name="Gharbi K."/>
            <person name="Hall N."/>
            <person name="Watson M."/>
            <person name="Adriaenssens E.M."/>
            <person name="Foster-Nyarko E."/>
            <person name="Jarju S."/>
            <person name="Secka A."/>
            <person name="Antonio M."/>
            <person name="Oren A."/>
            <person name="Chaudhuri R.R."/>
            <person name="La Ragione R."/>
            <person name="Hildebrand F."/>
            <person name="Pallen M.J."/>
        </authorList>
    </citation>
    <scope>NUCLEOTIDE SEQUENCE</scope>
    <source>
        <strain evidence="7">E3-2379</strain>
    </source>
</reference>
<organism evidence="7 8">
    <name type="scientific">Candidatus Scybalomonas excrementavium</name>
    <dbReference type="NCBI Taxonomy" id="2840943"/>
    <lineage>
        <taxon>Bacteria</taxon>
        <taxon>Bacillati</taxon>
        <taxon>Bacillota</taxon>
        <taxon>Clostridia</taxon>
        <taxon>Lachnospirales</taxon>
        <taxon>Lachnospiraceae</taxon>
        <taxon>Lachnospiraceae incertae sedis</taxon>
        <taxon>Candidatus Scybalomonas</taxon>
    </lineage>
</organism>
<evidence type="ECO:0000259" key="6">
    <source>
        <dbReference type="Pfam" id="PF01029"/>
    </source>
</evidence>
<evidence type="ECO:0000256" key="3">
    <source>
        <dbReference type="ARBA" id="ARBA00022884"/>
    </source>
</evidence>
<dbReference type="EMBL" id="JADIML010000269">
    <property type="protein sequence ID" value="MBO8464140.1"/>
    <property type="molecule type" value="Genomic_DNA"/>
</dbReference>
<evidence type="ECO:0000313" key="8">
    <source>
        <dbReference type="Proteomes" id="UP000823618"/>
    </source>
</evidence>
<evidence type="ECO:0000313" key="7">
    <source>
        <dbReference type="EMBL" id="MBO8464140.1"/>
    </source>
</evidence>
<dbReference type="InterPro" id="IPR011605">
    <property type="entry name" value="NusB_fam"/>
</dbReference>